<name>A0ACB8U1S1_9APHY</name>
<evidence type="ECO:0000313" key="1">
    <source>
        <dbReference type="EMBL" id="KAI0088151.1"/>
    </source>
</evidence>
<gene>
    <name evidence="1" type="ORF">BDY19DRAFT_214435</name>
</gene>
<dbReference type="EMBL" id="MU274915">
    <property type="protein sequence ID" value="KAI0088151.1"/>
    <property type="molecule type" value="Genomic_DNA"/>
</dbReference>
<evidence type="ECO:0000313" key="2">
    <source>
        <dbReference type="Proteomes" id="UP001055072"/>
    </source>
</evidence>
<keyword evidence="2" id="KW-1185">Reference proteome</keyword>
<dbReference type="Proteomes" id="UP001055072">
    <property type="component" value="Unassembled WGS sequence"/>
</dbReference>
<reference evidence="1" key="1">
    <citation type="journal article" date="2021" name="Environ. Microbiol.">
        <title>Gene family expansions and transcriptome signatures uncover fungal adaptations to wood decay.</title>
        <authorList>
            <person name="Hage H."/>
            <person name="Miyauchi S."/>
            <person name="Viragh M."/>
            <person name="Drula E."/>
            <person name="Min B."/>
            <person name="Chaduli D."/>
            <person name="Navarro D."/>
            <person name="Favel A."/>
            <person name="Norest M."/>
            <person name="Lesage-Meessen L."/>
            <person name="Balint B."/>
            <person name="Merenyi Z."/>
            <person name="de Eugenio L."/>
            <person name="Morin E."/>
            <person name="Martinez A.T."/>
            <person name="Baldrian P."/>
            <person name="Stursova M."/>
            <person name="Martinez M.J."/>
            <person name="Novotny C."/>
            <person name="Magnuson J.K."/>
            <person name="Spatafora J.W."/>
            <person name="Maurice S."/>
            <person name="Pangilinan J."/>
            <person name="Andreopoulos W."/>
            <person name="LaButti K."/>
            <person name="Hundley H."/>
            <person name="Na H."/>
            <person name="Kuo A."/>
            <person name="Barry K."/>
            <person name="Lipzen A."/>
            <person name="Henrissat B."/>
            <person name="Riley R."/>
            <person name="Ahrendt S."/>
            <person name="Nagy L.G."/>
            <person name="Grigoriev I.V."/>
            <person name="Martin F."/>
            <person name="Rosso M.N."/>
        </authorList>
    </citation>
    <scope>NUCLEOTIDE SEQUENCE</scope>
    <source>
        <strain evidence="1">CBS 384.51</strain>
    </source>
</reference>
<accession>A0ACB8U1S1</accession>
<comment type="caution">
    <text evidence="1">The sequence shown here is derived from an EMBL/GenBank/DDBJ whole genome shotgun (WGS) entry which is preliminary data.</text>
</comment>
<protein>
    <submittedName>
        <fullName evidence="1">Uncharacterized protein</fullName>
    </submittedName>
</protein>
<sequence length="330" mass="37303">MDQYRPSHVDEERVATHLAPRLRSSTNTENDGGIQLVWERIFQHTMEQSDVYQQSAYDRLCHISRRLGVEGREQGAAGTLIAVYDSLVEERDILMRSFDNTQLGQLTAEVVEEANRYKAKVKAFYINVQALEDSNAYSPAIVTSPLSNYRFPTLLNEESGGDHRQSGAEGPSTQKTGPAHHNFAYSALGLYNLEPPAQRFGGSTALIHDEQTELAQGVLAEFNLSTDVTMTDDLFHDEPQEMEMTMFNEPCRTIQQGGMRQEQGTSQSMRPDRSQSSSRASFETTEVPPLRLRTFRLRTRDTLDEEHMAVTKDTKHSMDPSNQPQEERPT</sequence>
<proteinExistence type="predicted"/>
<organism evidence="1 2">
    <name type="scientific">Irpex rosettiformis</name>
    <dbReference type="NCBI Taxonomy" id="378272"/>
    <lineage>
        <taxon>Eukaryota</taxon>
        <taxon>Fungi</taxon>
        <taxon>Dikarya</taxon>
        <taxon>Basidiomycota</taxon>
        <taxon>Agaricomycotina</taxon>
        <taxon>Agaricomycetes</taxon>
        <taxon>Polyporales</taxon>
        <taxon>Irpicaceae</taxon>
        <taxon>Irpex</taxon>
    </lineage>
</organism>